<evidence type="ECO:0000313" key="1">
    <source>
        <dbReference type="EMBL" id="DAE14699.1"/>
    </source>
</evidence>
<accession>A0A8S5Q7E1</accession>
<protein>
    <submittedName>
        <fullName evidence="1">Transcription repressor</fullName>
    </submittedName>
</protein>
<organism evidence="1">
    <name type="scientific">Myoviridae sp. ctAca11</name>
    <dbReference type="NCBI Taxonomy" id="2825043"/>
    <lineage>
        <taxon>Viruses</taxon>
        <taxon>Duplodnaviria</taxon>
        <taxon>Heunggongvirae</taxon>
        <taxon>Uroviricota</taxon>
        <taxon>Caudoviricetes</taxon>
    </lineage>
</organism>
<reference evidence="1" key="1">
    <citation type="journal article" date="2021" name="Proc. Natl. Acad. Sci. U.S.A.">
        <title>A Catalog of Tens of Thousands of Viruses from Human Metagenomes Reveals Hidden Associations with Chronic Diseases.</title>
        <authorList>
            <person name="Tisza M.J."/>
            <person name="Buck C.B."/>
        </authorList>
    </citation>
    <scope>NUCLEOTIDE SEQUENCE</scope>
    <source>
        <strain evidence="1">CtAca11</strain>
    </source>
</reference>
<proteinExistence type="predicted"/>
<name>A0A8S5Q7E1_9CAUD</name>
<sequence>MDDKALYLFIKCRLLESKTSETKCAEMINVNQQNFNRRLRAGTLRALELVNLLNALGYRVYAEKCGEKVEIK</sequence>
<dbReference type="EMBL" id="BK015590">
    <property type="protein sequence ID" value="DAE14699.1"/>
    <property type="molecule type" value="Genomic_DNA"/>
</dbReference>